<dbReference type="PANTHER" id="PTHR10291:SF0">
    <property type="entry name" value="DEHYDRODOLICHYL DIPHOSPHATE SYNTHASE 2"/>
    <property type="match status" value="1"/>
</dbReference>
<reference evidence="4" key="1">
    <citation type="journal article" date="2019" name="Int. J. Syst. Evol. Microbiol.">
        <title>The Global Catalogue of Microorganisms (GCM) 10K type strain sequencing project: providing services to taxonomists for standard genome sequencing and annotation.</title>
        <authorList>
            <consortium name="The Broad Institute Genomics Platform"/>
            <consortium name="The Broad Institute Genome Sequencing Center for Infectious Disease"/>
            <person name="Wu L."/>
            <person name="Ma J."/>
        </authorList>
    </citation>
    <scope>NUCLEOTIDE SEQUENCE [LARGE SCALE GENOMIC DNA]</scope>
    <source>
        <strain evidence="4">CGMCC 1.10759</strain>
    </source>
</reference>
<feature type="binding site" evidence="2">
    <location>
        <position position="21"/>
    </location>
    <ligand>
        <name>substrate</name>
    </ligand>
</feature>
<dbReference type="SUPFAM" id="SSF64005">
    <property type="entry name" value="Undecaprenyl diphosphate synthase"/>
    <property type="match status" value="1"/>
</dbReference>
<comment type="subunit">
    <text evidence="2">Homodimer.</text>
</comment>
<gene>
    <name evidence="2 3" type="primary">uppS</name>
    <name evidence="3" type="ORF">ACFPN2_35550</name>
</gene>
<dbReference type="RefSeq" id="WP_380605609.1">
    <property type="nucleotide sequence ID" value="NZ_JBHSDU010000015.1"/>
</dbReference>
<dbReference type="PANTHER" id="PTHR10291">
    <property type="entry name" value="DEHYDRODOLICHYL DIPHOSPHATE SYNTHASE FAMILY MEMBER"/>
    <property type="match status" value="1"/>
</dbReference>
<evidence type="ECO:0000256" key="2">
    <source>
        <dbReference type="HAMAP-Rule" id="MF_01139"/>
    </source>
</evidence>
<dbReference type="GO" id="GO:0016740">
    <property type="term" value="F:transferase activity"/>
    <property type="evidence" value="ECO:0007669"/>
    <property type="project" value="UniProtKB-KW"/>
</dbReference>
<dbReference type="InterPro" id="IPR001441">
    <property type="entry name" value="UPP_synth-like"/>
</dbReference>
<keyword evidence="2" id="KW-0460">Magnesium</keyword>
<comment type="cofactor">
    <cofactor evidence="2">
        <name>Mg(2+)</name>
        <dbReference type="ChEBI" id="CHEBI:18420"/>
    </cofactor>
    <text evidence="2">Binds 2 magnesium ions per subunit.</text>
</comment>
<feature type="binding site" evidence="2">
    <location>
        <begin position="178"/>
        <end position="180"/>
    </location>
    <ligand>
        <name>substrate</name>
    </ligand>
</feature>
<name>A0ABV8T367_9GAMM</name>
<comment type="function">
    <text evidence="2">Catalyzes the sequential condensation of isopentenyl diphosphate (IPP) with (2E,6E)-farnesyl diphosphate (E,E-FPP) to yield (2Z,6Z,10Z,14Z,18Z,22Z,26Z,30Z,34E,38E)-undecaprenyl diphosphate (di-trans,octa-cis-UPP). UPP is the precursor of glycosyl carrier lipid in the biosynthesis of bacterial cell wall polysaccharide components such as peptidoglycan and lipopolysaccharide.</text>
</comment>
<organism evidence="3 4">
    <name type="scientific">Steroidobacter flavus</name>
    <dbReference type="NCBI Taxonomy" id="1842136"/>
    <lineage>
        <taxon>Bacteria</taxon>
        <taxon>Pseudomonadati</taxon>
        <taxon>Pseudomonadota</taxon>
        <taxon>Gammaproteobacteria</taxon>
        <taxon>Steroidobacterales</taxon>
        <taxon>Steroidobacteraceae</taxon>
        <taxon>Steroidobacter</taxon>
    </lineage>
</organism>
<feature type="binding site" evidence="2">
    <location>
        <position position="8"/>
    </location>
    <ligand>
        <name>Mg(2+)</name>
        <dbReference type="ChEBI" id="CHEBI:18420"/>
    </ligand>
</feature>
<feature type="binding site" evidence="2">
    <location>
        <position position="172"/>
    </location>
    <ligand>
        <name>substrate</name>
    </ligand>
</feature>
<dbReference type="NCBIfam" id="TIGR00055">
    <property type="entry name" value="uppS"/>
    <property type="match status" value="1"/>
</dbReference>
<dbReference type="EMBL" id="JBHSDU010000015">
    <property type="protein sequence ID" value="MFC4314436.1"/>
    <property type="molecule type" value="Genomic_DNA"/>
</dbReference>
<keyword evidence="2" id="KW-0961">Cell wall biogenesis/degradation</keyword>
<dbReference type="InterPro" id="IPR036424">
    <property type="entry name" value="UPP_synth-like_sf"/>
</dbReference>
<feature type="binding site" evidence="2">
    <location>
        <begin position="9"/>
        <end position="12"/>
    </location>
    <ligand>
        <name>substrate</name>
    </ligand>
</feature>
<accession>A0ABV8T367</accession>
<feature type="active site" description="Proton acceptor" evidence="2">
    <location>
        <position position="56"/>
    </location>
</feature>
<sequence length="235" mass="26886">MHVAIIMDGNGRWATQRGLPRTAGHRAGAQAVDRTVEAAARQGVDVLTLYAFSQANWQRPRGEVRALFGLFRRYLKEQTSRCLEQSIRLNIIGRRDRLDPRLISLIEAAEQATAHCTRMILRIAIDYSAQWSLMQVCRSFGLLVSTDHERFARQLAVVDNSLPVSQVDLLIRTGGEQRMSDFLLWECAYAELHFVSRAWPDFGEEDFQSALAEFSRRDRRYGRIEPTEPVRAQHA</sequence>
<keyword evidence="2" id="KW-0573">Peptidoglycan synthesis</keyword>
<evidence type="ECO:0000313" key="3">
    <source>
        <dbReference type="EMBL" id="MFC4314436.1"/>
    </source>
</evidence>
<dbReference type="HAMAP" id="MF_01139">
    <property type="entry name" value="ISPT"/>
    <property type="match status" value="1"/>
</dbReference>
<comment type="similarity">
    <text evidence="2">Belongs to the UPP synthase family.</text>
</comment>
<proteinExistence type="inferred from homology"/>
<dbReference type="Proteomes" id="UP001595904">
    <property type="component" value="Unassembled WGS sequence"/>
</dbReference>
<evidence type="ECO:0000313" key="4">
    <source>
        <dbReference type="Proteomes" id="UP001595904"/>
    </source>
</evidence>
<feature type="binding site" evidence="2">
    <location>
        <position position="25"/>
    </location>
    <ligand>
        <name>substrate</name>
    </ligand>
</feature>
<comment type="caution">
    <text evidence="2">Lacks conserved residue(s) required for the propagation of feature annotation.</text>
</comment>
<dbReference type="Pfam" id="PF01255">
    <property type="entry name" value="Prenyltransf"/>
    <property type="match status" value="1"/>
</dbReference>
<comment type="catalytic activity">
    <reaction evidence="2">
        <text>8 isopentenyl diphosphate + (2E,6E)-farnesyl diphosphate = di-trans,octa-cis-undecaprenyl diphosphate + 8 diphosphate</text>
        <dbReference type="Rhea" id="RHEA:27551"/>
        <dbReference type="ChEBI" id="CHEBI:33019"/>
        <dbReference type="ChEBI" id="CHEBI:58405"/>
        <dbReference type="ChEBI" id="CHEBI:128769"/>
        <dbReference type="ChEBI" id="CHEBI:175763"/>
        <dbReference type="EC" id="2.5.1.31"/>
    </reaction>
</comment>
<dbReference type="PROSITE" id="PS01066">
    <property type="entry name" value="UPP_SYNTHASE"/>
    <property type="match status" value="1"/>
</dbReference>
<dbReference type="EC" id="2.5.1.31" evidence="2"/>
<dbReference type="Gene3D" id="3.40.1180.10">
    <property type="entry name" value="Decaprenyl diphosphate synthase-like"/>
    <property type="match status" value="1"/>
</dbReference>
<evidence type="ECO:0000256" key="1">
    <source>
        <dbReference type="ARBA" id="ARBA00022679"/>
    </source>
</evidence>
<protein>
    <recommendedName>
        <fullName evidence="2">Ditrans,polycis-undecaprenyl-diphosphate synthase ((2E,6E)-farnesyl-diphosphate specific)</fullName>
        <ecNumber evidence="2">2.5.1.31</ecNumber>
    </recommendedName>
    <alternativeName>
        <fullName evidence="2">Ditrans,polycis-undecaprenylcistransferase</fullName>
    </alternativeName>
    <alternativeName>
        <fullName evidence="2">Undecaprenyl diphosphate synthase</fullName>
        <shortName evidence="2">UDS</shortName>
    </alternativeName>
    <alternativeName>
        <fullName evidence="2">Undecaprenyl pyrophosphate synthase</fullName>
        <shortName evidence="2">UPP synthase</shortName>
    </alternativeName>
</protein>
<feature type="binding site" evidence="2">
    <location>
        <position position="57"/>
    </location>
    <ligand>
        <name>substrate</name>
    </ligand>
</feature>
<feature type="binding site" evidence="2">
    <location>
        <position position="59"/>
    </location>
    <ligand>
        <name>substrate</name>
    </ligand>
</feature>
<dbReference type="CDD" id="cd00475">
    <property type="entry name" value="Cis_IPPS"/>
    <property type="match status" value="1"/>
</dbReference>
<keyword evidence="1 2" id="KW-0808">Transferase</keyword>
<keyword evidence="2" id="KW-0479">Metal-binding</keyword>
<keyword evidence="2" id="KW-0133">Cell shape</keyword>
<dbReference type="InterPro" id="IPR018520">
    <property type="entry name" value="UPP_synth-like_CS"/>
</dbReference>
<feature type="binding site" evidence="2">
    <location>
        <position position="13"/>
    </location>
    <ligand>
        <name>substrate</name>
    </ligand>
</feature>
<comment type="caution">
    <text evidence="3">The sequence shown here is derived from an EMBL/GenBank/DDBJ whole genome shotgun (WGS) entry which is preliminary data.</text>
</comment>
<feature type="binding site" evidence="2">
    <location>
        <position position="191"/>
    </location>
    <ligand>
        <name>Mg(2+)</name>
        <dbReference type="ChEBI" id="CHEBI:18420"/>
    </ligand>
</feature>
<feature type="active site" evidence="2">
    <location>
        <position position="8"/>
    </location>
</feature>
<keyword evidence="4" id="KW-1185">Reference proteome</keyword>